<sequence>MRALRNAPVSLRRLTLAAAAAALMLPSPASAVIIGTCTIIIGAPGTMTASPLLNVMGSRQPGGSAATATVDPQSLLCNILALLDCYSISTPAPAGFLSAPIGAEANLALSTIYRINGGADMPGNTPTTVANGSKTVQVDLTATKAAGLFPAGVYQAQVVLRCE</sequence>
<evidence type="ECO:0000313" key="3">
    <source>
        <dbReference type="Proteomes" id="UP000323300"/>
    </source>
</evidence>
<accession>A0A1I4BF18</accession>
<proteinExistence type="predicted"/>
<reference evidence="2 3" key="1">
    <citation type="submission" date="2016-10" db="EMBL/GenBank/DDBJ databases">
        <authorList>
            <person name="Varghese N."/>
            <person name="Submissions S."/>
        </authorList>
    </citation>
    <scope>NUCLEOTIDE SEQUENCE [LARGE SCALE GENOMIC DNA]</scope>
    <source>
        <strain evidence="2 3">DSM 21822</strain>
    </source>
</reference>
<protein>
    <submittedName>
        <fullName evidence="2">Uncharacterized protein</fullName>
    </submittedName>
</protein>
<feature type="signal peptide" evidence="1">
    <location>
        <begin position="1"/>
        <end position="31"/>
    </location>
</feature>
<dbReference type="Proteomes" id="UP000323300">
    <property type="component" value="Unassembled WGS sequence"/>
</dbReference>
<name>A0A1I4BF18_9HYPH</name>
<organism evidence="2 3">
    <name type="scientific">Neomesorhizobium albiziae</name>
    <dbReference type="NCBI Taxonomy" id="335020"/>
    <lineage>
        <taxon>Bacteria</taxon>
        <taxon>Pseudomonadati</taxon>
        <taxon>Pseudomonadota</taxon>
        <taxon>Alphaproteobacteria</taxon>
        <taxon>Hyphomicrobiales</taxon>
        <taxon>Phyllobacteriaceae</taxon>
        <taxon>Neomesorhizobium</taxon>
    </lineage>
</organism>
<evidence type="ECO:0000313" key="2">
    <source>
        <dbReference type="EMBL" id="SFK67415.1"/>
    </source>
</evidence>
<keyword evidence="3" id="KW-1185">Reference proteome</keyword>
<dbReference type="RefSeq" id="WP_244621755.1">
    <property type="nucleotide sequence ID" value="NZ_BSPE01000007.1"/>
</dbReference>
<evidence type="ECO:0000256" key="1">
    <source>
        <dbReference type="SAM" id="SignalP"/>
    </source>
</evidence>
<gene>
    <name evidence="2" type="ORF">SAMN04488498_110111</name>
</gene>
<keyword evidence="1" id="KW-0732">Signal</keyword>
<dbReference type="AlphaFoldDB" id="A0A1I4BF18"/>
<feature type="chain" id="PRO_5009302520" evidence="1">
    <location>
        <begin position="32"/>
        <end position="163"/>
    </location>
</feature>
<dbReference type="EMBL" id="FOSL01000010">
    <property type="protein sequence ID" value="SFK67415.1"/>
    <property type="molecule type" value="Genomic_DNA"/>
</dbReference>